<dbReference type="InterPro" id="IPR029026">
    <property type="entry name" value="tRNA_m1G_MTases_N"/>
</dbReference>
<dbReference type="RefSeq" id="WP_053331819.1">
    <property type="nucleotide sequence ID" value="NZ_CCEJ010000004.1"/>
</dbReference>
<dbReference type="Pfam" id="PF20260">
    <property type="entry name" value="PUA_4"/>
    <property type="match status" value="1"/>
</dbReference>
<keyword evidence="7 10" id="KW-0949">S-adenosyl-L-methionine</keyword>
<evidence type="ECO:0000256" key="3">
    <source>
        <dbReference type="ARBA" id="ARBA00022490"/>
    </source>
</evidence>
<feature type="domain" description="Ribosomal RNA small subunit methyltransferase E PUA-like" evidence="12">
    <location>
        <begin position="21"/>
        <end position="65"/>
    </location>
</feature>
<evidence type="ECO:0000256" key="1">
    <source>
        <dbReference type="ARBA" id="ARBA00004496"/>
    </source>
</evidence>
<dbReference type="PIRSF" id="PIRSF015601">
    <property type="entry name" value="MTase_slr0722"/>
    <property type="match status" value="1"/>
</dbReference>
<keyword evidence="3 10" id="KW-0963">Cytoplasm</keyword>
<evidence type="ECO:0000259" key="11">
    <source>
        <dbReference type="Pfam" id="PF04452"/>
    </source>
</evidence>
<dbReference type="Gene3D" id="3.40.1280.10">
    <property type="match status" value="1"/>
</dbReference>
<dbReference type="eggNOG" id="COG1385">
    <property type="taxonomic scope" value="Bacteria"/>
</dbReference>
<dbReference type="GO" id="GO:0005737">
    <property type="term" value="C:cytoplasm"/>
    <property type="evidence" value="ECO:0007669"/>
    <property type="project" value="UniProtKB-SubCell"/>
</dbReference>
<evidence type="ECO:0000313" key="14">
    <source>
        <dbReference type="Proteomes" id="UP000031552"/>
    </source>
</evidence>
<keyword evidence="4 10" id="KW-0698">rRNA processing</keyword>
<feature type="domain" description="Ribosomal RNA small subunit methyltransferase E methyltransferase" evidence="11">
    <location>
        <begin position="73"/>
        <end position="231"/>
    </location>
</feature>
<comment type="subcellular location">
    <subcellularLocation>
        <location evidence="1 10">Cytoplasm</location>
    </subcellularLocation>
</comment>
<dbReference type="NCBIfam" id="TIGR00046">
    <property type="entry name" value="RsmE family RNA methyltransferase"/>
    <property type="match status" value="1"/>
</dbReference>
<name>A0A090DZ14_9BACT</name>
<evidence type="ECO:0000256" key="10">
    <source>
        <dbReference type="PIRNR" id="PIRNR015601"/>
    </source>
</evidence>
<dbReference type="Proteomes" id="UP000031552">
    <property type="component" value="Unassembled WGS sequence"/>
</dbReference>
<dbReference type="OrthoDB" id="9815641at2"/>
<gene>
    <name evidence="13" type="ORF">CSEC_1113</name>
</gene>
<evidence type="ECO:0000259" key="12">
    <source>
        <dbReference type="Pfam" id="PF20260"/>
    </source>
</evidence>
<organism evidence="13 14">
    <name type="scientific">Candidatus Criblamydia sequanensis CRIB-18</name>
    <dbReference type="NCBI Taxonomy" id="1437425"/>
    <lineage>
        <taxon>Bacteria</taxon>
        <taxon>Pseudomonadati</taxon>
        <taxon>Chlamydiota</taxon>
        <taxon>Chlamydiia</taxon>
        <taxon>Parachlamydiales</taxon>
        <taxon>Candidatus Criblamydiaceae</taxon>
        <taxon>Candidatus Criblamydia</taxon>
    </lineage>
</organism>
<dbReference type="PANTHER" id="PTHR30027">
    <property type="entry name" value="RIBOSOMAL RNA SMALL SUBUNIT METHYLTRANSFERASE E"/>
    <property type="match status" value="1"/>
</dbReference>
<dbReference type="SUPFAM" id="SSF88697">
    <property type="entry name" value="PUA domain-like"/>
    <property type="match status" value="1"/>
</dbReference>
<evidence type="ECO:0000256" key="7">
    <source>
        <dbReference type="ARBA" id="ARBA00022691"/>
    </source>
</evidence>
<dbReference type="Gene3D" id="2.40.240.20">
    <property type="entry name" value="Hypothetical PUA domain-like, domain 1"/>
    <property type="match status" value="1"/>
</dbReference>
<keyword evidence="14" id="KW-1185">Reference proteome</keyword>
<comment type="caution">
    <text evidence="13">The sequence shown here is derived from an EMBL/GenBank/DDBJ whole genome shotgun (WGS) entry which is preliminary data.</text>
</comment>
<comment type="function">
    <text evidence="8 10">Specifically methylates the N3 position of the uracil ring of uridine 1498 (m3U1498) in 16S rRNA. Acts on the fully assembled 30S ribosomal subunit.</text>
</comment>
<dbReference type="PANTHER" id="PTHR30027:SF3">
    <property type="entry name" value="16S RRNA (URACIL(1498)-N(3))-METHYLTRANSFERASE"/>
    <property type="match status" value="1"/>
</dbReference>
<dbReference type="EC" id="2.1.1.193" evidence="10"/>
<dbReference type="GO" id="GO:0070042">
    <property type="term" value="F:rRNA (uridine-N3-)-methyltransferase activity"/>
    <property type="evidence" value="ECO:0007669"/>
    <property type="project" value="TreeGrafter"/>
</dbReference>
<evidence type="ECO:0000256" key="5">
    <source>
        <dbReference type="ARBA" id="ARBA00022603"/>
    </source>
</evidence>
<dbReference type="InterPro" id="IPR006700">
    <property type="entry name" value="RsmE"/>
</dbReference>
<dbReference type="InterPro" id="IPR046887">
    <property type="entry name" value="RsmE_PUA-like"/>
</dbReference>
<reference evidence="13" key="2">
    <citation type="submission" date="2014-09" db="EMBL/GenBank/DDBJ databases">
        <title>Criblamydia sequanensis harbors a mega-plasmid encoding arsenite resistance.</title>
        <authorList>
            <person name="Bertelli C."/>
            <person name="Goesmann A."/>
            <person name="Greub G."/>
        </authorList>
    </citation>
    <scope>NUCLEOTIDE SEQUENCE [LARGE SCALE GENOMIC DNA]</scope>
    <source>
        <strain evidence="13">CRIB-18</strain>
    </source>
</reference>
<dbReference type="InterPro" id="IPR015947">
    <property type="entry name" value="PUA-like_sf"/>
</dbReference>
<protein>
    <recommendedName>
        <fullName evidence="10">Ribosomal RNA small subunit methyltransferase E</fullName>
        <ecNumber evidence="10">2.1.1.193</ecNumber>
    </recommendedName>
</protein>
<proteinExistence type="inferred from homology"/>
<dbReference type="STRING" id="1437425.CSEC_1113"/>
<sequence length="243" mass="27456">MPVYRFFSDETLSSDQELFLGEEERRHLNVLRLRIGEKAEIINGRGDLAEATLTELDKKKAVLRVDRLVHQEKPALNLILIQALPKMNRLDTILEKGTELGMDEIRLFSGDLSEKVGFSKNQMDRASHILLSAIKQCGRLYLPKITFCSGIEEALNVEAQIFFGDTRKEAPPLLKELEKASLETSWAIAIGPESGFSSREEAFLQEKGKGVALHKNILRTDTAPLSALTLFHHYLLLKQKPFQ</sequence>
<evidence type="ECO:0000256" key="4">
    <source>
        <dbReference type="ARBA" id="ARBA00022552"/>
    </source>
</evidence>
<reference evidence="13" key="1">
    <citation type="submission" date="2013-12" db="EMBL/GenBank/DDBJ databases">
        <authorList>
            <person name="Linke B."/>
        </authorList>
    </citation>
    <scope>NUCLEOTIDE SEQUENCE [LARGE SCALE GENOMIC DNA]</scope>
    <source>
        <strain evidence="13">CRIB-18</strain>
    </source>
</reference>
<evidence type="ECO:0000256" key="2">
    <source>
        <dbReference type="ARBA" id="ARBA00005528"/>
    </source>
</evidence>
<dbReference type="AlphaFoldDB" id="A0A090DZ14"/>
<dbReference type="InterPro" id="IPR029028">
    <property type="entry name" value="Alpha/beta_knot_MTases"/>
</dbReference>
<dbReference type="CDD" id="cd18084">
    <property type="entry name" value="RsmE-like"/>
    <property type="match status" value="1"/>
</dbReference>
<comment type="similarity">
    <text evidence="2 10">Belongs to the RNA methyltransferase RsmE family.</text>
</comment>
<accession>A0A090DZ14</accession>
<dbReference type="Pfam" id="PF04452">
    <property type="entry name" value="Methyltrans_RNA"/>
    <property type="match status" value="1"/>
</dbReference>
<dbReference type="SUPFAM" id="SSF75217">
    <property type="entry name" value="alpha/beta knot"/>
    <property type="match status" value="1"/>
</dbReference>
<keyword evidence="6 10" id="KW-0808">Transferase</keyword>
<dbReference type="GO" id="GO:0070475">
    <property type="term" value="P:rRNA base methylation"/>
    <property type="evidence" value="ECO:0007669"/>
    <property type="project" value="TreeGrafter"/>
</dbReference>
<comment type="catalytic activity">
    <reaction evidence="9 10">
        <text>uridine(1498) in 16S rRNA + S-adenosyl-L-methionine = N(3)-methyluridine(1498) in 16S rRNA + S-adenosyl-L-homocysteine + H(+)</text>
        <dbReference type="Rhea" id="RHEA:42920"/>
        <dbReference type="Rhea" id="RHEA-COMP:10283"/>
        <dbReference type="Rhea" id="RHEA-COMP:10284"/>
        <dbReference type="ChEBI" id="CHEBI:15378"/>
        <dbReference type="ChEBI" id="CHEBI:57856"/>
        <dbReference type="ChEBI" id="CHEBI:59789"/>
        <dbReference type="ChEBI" id="CHEBI:65315"/>
        <dbReference type="ChEBI" id="CHEBI:74502"/>
        <dbReference type="EC" id="2.1.1.193"/>
    </reaction>
</comment>
<evidence type="ECO:0000256" key="6">
    <source>
        <dbReference type="ARBA" id="ARBA00022679"/>
    </source>
</evidence>
<evidence type="ECO:0000256" key="8">
    <source>
        <dbReference type="ARBA" id="ARBA00025699"/>
    </source>
</evidence>
<evidence type="ECO:0000313" key="13">
    <source>
        <dbReference type="EMBL" id="CDR33939.1"/>
    </source>
</evidence>
<dbReference type="InterPro" id="IPR046886">
    <property type="entry name" value="RsmE_MTase_dom"/>
</dbReference>
<dbReference type="EMBL" id="CCEJ010000004">
    <property type="protein sequence ID" value="CDR33939.1"/>
    <property type="molecule type" value="Genomic_DNA"/>
</dbReference>
<evidence type="ECO:0000256" key="9">
    <source>
        <dbReference type="ARBA" id="ARBA00047944"/>
    </source>
</evidence>
<keyword evidence="5 10" id="KW-0489">Methyltransferase</keyword>